<dbReference type="PANTHER" id="PTHR33146">
    <property type="entry name" value="ENDONUCLEASE 4"/>
    <property type="match status" value="1"/>
</dbReference>
<keyword evidence="3" id="KW-0255">Endonuclease</keyword>
<dbReference type="Gene3D" id="1.10.575.10">
    <property type="entry name" value="P1 Nuclease"/>
    <property type="match status" value="1"/>
</dbReference>
<dbReference type="PANTHER" id="PTHR33146:SF26">
    <property type="entry name" value="ENDONUCLEASE 4"/>
    <property type="match status" value="1"/>
</dbReference>
<proteinExistence type="predicted"/>
<evidence type="ECO:0000256" key="5">
    <source>
        <dbReference type="ARBA" id="ARBA00023157"/>
    </source>
</evidence>
<evidence type="ECO:0000256" key="3">
    <source>
        <dbReference type="ARBA" id="ARBA00022759"/>
    </source>
</evidence>
<keyword evidence="5" id="KW-1015">Disulfide bond</keyword>
<evidence type="ECO:0000256" key="7">
    <source>
        <dbReference type="SAM" id="SignalP"/>
    </source>
</evidence>
<organism evidence="8 9">
    <name type="scientific">Dysgonomonas alginatilytica</name>
    <dbReference type="NCBI Taxonomy" id="1605892"/>
    <lineage>
        <taxon>Bacteria</taxon>
        <taxon>Pseudomonadati</taxon>
        <taxon>Bacteroidota</taxon>
        <taxon>Bacteroidia</taxon>
        <taxon>Bacteroidales</taxon>
        <taxon>Dysgonomonadaceae</taxon>
        <taxon>Dysgonomonas</taxon>
    </lineage>
</organism>
<evidence type="ECO:0000256" key="1">
    <source>
        <dbReference type="ARBA" id="ARBA00022722"/>
    </source>
</evidence>
<keyword evidence="2" id="KW-0479">Metal-binding</keyword>
<evidence type="ECO:0000313" key="9">
    <source>
        <dbReference type="Proteomes" id="UP000247973"/>
    </source>
</evidence>
<dbReference type="CDD" id="cd11010">
    <property type="entry name" value="S1-P1_nuclease"/>
    <property type="match status" value="1"/>
</dbReference>
<comment type="caution">
    <text evidence="8">The sequence shown here is derived from an EMBL/GenBank/DDBJ whole genome shotgun (WGS) entry which is preliminary data.</text>
</comment>
<dbReference type="EMBL" id="QICL01000016">
    <property type="protein sequence ID" value="PXV62991.1"/>
    <property type="molecule type" value="Genomic_DNA"/>
</dbReference>
<gene>
    <name evidence="8" type="ORF">CLV62_11631</name>
</gene>
<dbReference type="GO" id="GO:0046872">
    <property type="term" value="F:metal ion binding"/>
    <property type="evidence" value="ECO:0007669"/>
    <property type="project" value="UniProtKB-KW"/>
</dbReference>
<evidence type="ECO:0000256" key="6">
    <source>
        <dbReference type="ARBA" id="ARBA00023180"/>
    </source>
</evidence>
<keyword evidence="6" id="KW-0325">Glycoprotein</keyword>
<dbReference type="AlphaFoldDB" id="A0A2V3PPH7"/>
<dbReference type="GO" id="GO:0004519">
    <property type="term" value="F:endonuclease activity"/>
    <property type="evidence" value="ECO:0007669"/>
    <property type="project" value="UniProtKB-KW"/>
</dbReference>
<dbReference type="Pfam" id="PF02265">
    <property type="entry name" value="S1-P1_nuclease"/>
    <property type="match status" value="1"/>
</dbReference>
<dbReference type="GO" id="GO:0006308">
    <property type="term" value="P:DNA catabolic process"/>
    <property type="evidence" value="ECO:0007669"/>
    <property type="project" value="InterPro"/>
</dbReference>
<keyword evidence="9" id="KW-1185">Reference proteome</keyword>
<sequence>MKKFLIISVLAVSILLPSQLLAWGMTGHRVVAQIADQNIKSGTRKKINRLLNNMPVAYWANWPDFIKSDKTGEYDHTHTWHYVNAPGNLSKEDFVAYIKNIEQDNIYKEIPKLEQIIADNVSSVEQKRVALYFLVHLMGDAHQPMHVGREEDLGGNRISVLWFSDKSNLHSVWDGKLIDYMKYSYTEYANLLNTISKDKKKALEAGTLEDWLYESHCLANEIYSSVNNEDRLSYDYAYKYTDVVELQLQRGGLRLAAVLDQIFR</sequence>
<reference evidence="8 9" key="1">
    <citation type="submission" date="2018-03" db="EMBL/GenBank/DDBJ databases">
        <title>Genomic Encyclopedia of Archaeal and Bacterial Type Strains, Phase II (KMG-II): from individual species to whole genera.</title>
        <authorList>
            <person name="Goeker M."/>
        </authorList>
    </citation>
    <scope>NUCLEOTIDE SEQUENCE [LARGE SCALE GENOMIC DNA]</scope>
    <source>
        <strain evidence="8 9">DSM 100214</strain>
    </source>
</reference>
<accession>A0A2V3PPH7</accession>
<evidence type="ECO:0000256" key="2">
    <source>
        <dbReference type="ARBA" id="ARBA00022723"/>
    </source>
</evidence>
<dbReference type="GO" id="GO:0016788">
    <property type="term" value="F:hydrolase activity, acting on ester bonds"/>
    <property type="evidence" value="ECO:0007669"/>
    <property type="project" value="InterPro"/>
</dbReference>
<feature type="chain" id="PRO_5015974060" evidence="7">
    <location>
        <begin position="23"/>
        <end position="264"/>
    </location>
</feature>
<dbReference type="RefSeq" id="WP_170120054.1">
    <property type="nucleotide sequence ID" value="NZ_QICL01000016.1"/>
</dbReference>
<feature type="signal peptide" evidence="7">
    <location>
        <begin position="1"/>
        <end position="22"/>
    </location>
</feature>
<dbReference type="Proteomes" id="UP000247973">
    <property type="component" value="Unassembled WGS sequence"/>
</dbReference>
<dbReference type="SUPFAM" id="SSF48537">
    <property type="entry name" value="Phospholipase C/P1 nuclease"/>
    <property type="match status" value="1"/>
</dbReference>
<keyword evidence="4" id="KW-0378">Hydrolase</keyword>
<dbReference type="GO" id="GO:0003676">
    <property type="term" value="F:nucleic acid binding"/>
    <property type="evidence" value="ECO:0007669"/>
    <property type="project" value="InterPro"/>
</dbReference>
<evidence type="ECO:0000256" key="4">
    <source>
        <dbReference type="ARBA" id="ARBA00022801"/>
    </source>
</evidence>
<keyword evidence="7" id="KW-0732">Signal</keyword>
<keyword evidence="1" id="KW-0540">Nuclease</keyword>
<evidence type="ECO:0000313" key="8">
    <source>
        <dbReference type="EMBL" id="PXV62991.1"/>
    </source>
</evidence>
<dbReference type="InterPro" id="IPR008947">
    <property type="entry name" value="PLipase_C/P1_nuclease_dom_sf"/>
</dbReference>
<dbReference type="InterPro" id="IPR003154">
    <property type="entry name" value="S1/P1nuclease"/>
</dbReference>
<name>A0A2V3PPH7_9BACT</name>
<protein>
    <submittedName>
        <fullName evidence="8">S1/P1 nuclease</fullName>
    </submittedName>
</protein>